<comment type="similarity">
    <text evidence="2 12">Belongs to the Nudix hydrolase family.</text>
</comment>
<dbReference type="InterPro" id="IPR047127">
    <property type="entry name" value="MutT-like"/>
</dbReference>
<keyword evidence="4" id="KW-0235">DNA replication</keyword>
<keyword evidence="3" id="KW-0515">Mutator protein</keyword>
<dbReference type="InterPro" id="IPR020476">
    <property type="entry name" value="Nudix_hydrolase"/>
</dbReference>
<organism evidence="15">
    <name type="scientific">uncultured Nocardioidaceae bacterium</name>
    <dbReference type="NCBI Taxonomy" id="253824"/>
    <lineage>
        <taxon>Bacteria</taxon>
        <taxon>Bacillati</taxon>
        <taxon>Actinomycetota</taxon>
        <taxon>Actinomycetes</taxon>
        <taxon>Propionibacteriales</taxon>
        <taxon>Nocardioidaceae</taxon>
        <taxon>environmental samples</taxon>
    </lineage>
</organism>
<dbReference type="EMBL" id="CADCUG010000042">
    <property type="protein sequence ID" value="CAA9326084.1"/>
    <property type="molecule type" value="Genomic_DNA"/>
</dbReference>
<evidence type="ECO:0000256" key="11">
    <source>
        <dbReference type="ARBA" id="ARBA00038905"/>
    </source>
</evidence>
<evidence type="ECO:0000256" key="3">
    <source>
        <dbReference type="ARBA" id="ARBA00022457"/>
    </source>
</evidence>
<feature type="domain" description="Nudix hydrolase" evidence="14">
    <location>
        <begin position="5"/>
        <end position="130"/>
    </location>
</feature>
<dbReference type="GO" id="GO:0006260">
    <property type="term" value="P:DNA replication"/>
    <property type="evidence" value="ECO:0007669"/>
    <property type="project" value="UniProtKB-KW"/>
</dbReference>
<evidence type="ECO:0000256" key="13">
    <source>
        <dbReference type="SAM" id="MobiDB-lite"/>
    </source>
</evidence>
<dbReference type="EC" id="3.6.1.55" evidence="11"/>
<dbReference type="InterPro" id="IPR000086">
    <property type="entry name" value="NUDIX_hydrolase_dom"/>
</dbReference>
<evidence type="ECO:0000256" key="7">
    <source>
        <dbReference type="ARBA" id="ARBA00022801"/>
    </source>
</evidence>
<dbReference type="PROSITE" id="PS51462">
    <property type="entry name" value="NUDIX"/>
    <property type="match status" value="1"/>
</dbReference>
<dbReference type="Gene3D" id="3.90.1200.10">
    <property type="match status" value="1"/>
</dbReference>
<reference evidence="15" key="1">
    <citation type="submission" date="2020-02" db="EMBL/GenBank/DDBJ databases">
        <authorList>
            <person name="Meier V. D."/>
        </authorList>
    </citation>
    <scope>NUCLEOTIDE SEQUENCE</scope>
    <source>
        <strain evidence="15">AVDCRST_MAG29</strain>
    </source>
</reference>
<accession>A0A6J4L9P5</accession>
<dbReference type="AlphaFoldDB" id="A0A6J4L9P5"/>
<dbReference type="SUPFAM" id="SSF55811">
    <property type="entry name" value="Nudix"/>
    <property type="match status" value="1"/>
</dbReference>
<dbReference type="GO" id="GO:0035539">
    <property type="term" value="F:8-oxo-7,8-dihydrodeoxyguanosine triphosphate pyrophosphatase activity"/>
    <property type="evidence" value="ECO:0007669"/>
    <property type="project" value="UniProtKB-EC"/>
</dbReference>
<dbReference type="GO" id="GO:0044716">
    <property type="term" value="F:8-oxo-GDP phosphatase activity"/>
    <property type="evidence" value="ECO:0007669"/>
    <property type="project" value="TreeGrafter"/>
</dbReference>
<dbReference type="GO" id="GO:0046872">
    <property type="term" value="F:metal ion binding"/>
    <property type="evidence" value="ECO:0007669"/>
    <property type="project" value="UniProtKB-KW"/>
</dbReference>
<protein>
    <recommendedName>
        <fullName evidence="11">8-oxo-dGTP diphosphatase</fullName>
        <ecNumber evidence="11">3.6.1.55</ecNumber>
    </recommendedName>
</protein>
<feature type="region of interest" description="Disordered" evidence="13">
    <location>
        <begin position="27"/>
        <end position="46"/>
    </location>
</feature>
<dbReference type="SUPFAM" id="SSF56112">
    <property type="entry name" value="Protein kinase-like (PK-like)"/>
    <property type="match status" value="1"/>
</dbReference>
<comment type="catalytic activity">
    <reaction evidence="10">
        <text>8-oxo-dGTP + H2O = 8-oxo-dGMP + diphosphate + H(+)</text>
        <dbReference type="Rhea" id="RHEA:31575"/>
        <dbReference type="ChEBI" id="CHEBI:15377"/>
        <dbReference type="ChEBI" id="CHEBI:15378"/>
        <dbReference type="ChEBI" id="CHEBI:33019"/>
        <dbReference type="ChEBI" id="CHEBI:63224"/>
        <dbReference type="ChEBI" id="CHEBI:77896"/>
        <dbReference type="EC" id="3.6.1.55"/>
    </reaction>
</comment>
<dbReference type="GO" id="GO:0008413">
    <property type="term" value="F:8-oxo-7,8-dihydroguanosine triphosphate pyrophosphatase activity"/>
    <property type="evidence" value="ECO:0007669"/>
    <property type="project" value="TreeGrafter"/>
</dbReference>
<evidence type="ECO:0000256" key="12">
    <source>
        <dbReference type="RuleBase" id="RU003476"/>
    </source>
</evidence>
<evidence type="ECO:0000256" key="1">
    <source>
        <dbReference type="ARBA" id="ARBA00001946"/>
    </source>
</evidence>
<evidence type="ECO:0000256" key="8">
    <source>
        <dbReference type="ARBA" id="ARBA00022842"/>
    </source>
</evidence>
<name>A0A6J4L9P5_9ACTN</name>
<keyword evidence="8" id="KW-0460">Magnesium</keyword>
<evidence type="ECO:0000259" key="14">
    <source>
        <dbReference type="PROSITE" id="PS51462"/>
    </source>
</evidence>
<evidence type="ECO:0000256" key="5">
    <source>
        <dbReference type="ARBA" id="ARBA00022723"/>
    </source>
</evidence>
<dbReference type="Gene3D" id="3.90.79.10">
    <property type="entry name" value="Nucleoside Triphosphate Pyrophosphohydrolase"/>
    <property type="match status" value="1"/>
</dbReference>
<sequence length="378" mass="40438">MSVPGPVVVVAGAVVASGRLLACRRTGPPDTAGGWELPGGKAEPGESEPQALVREIREELGCEIRPLRRLNGEVPLQPGSILVAWVCELTAGEPVPAEHDVARWLSPEELAEVGWLPADTVFVQQLEAALLDGEALPGGNVGGAVRIGSTVRRPAGHWTPAVHQLLAWLNDRGLDGVPRVLGFDARGREVLTFLPGEALDVDTDVAPDELLAEAVRWLRRYHQAVAGHRPAEARWRTSAAPLLPGQVVCHNDTGAYNWVVQGDRFAGMIDWDMAGPGRPVDDLAFMAWSSLPLFRSLPPADVIRRLRLMAAEYGGLQPLDLLDAVDARMSAAARRITAGQEAGDPGMLNLLAVGEPARMLASLAGLRERTPALRAALR</sequence>
<dbReference type="Pfam" id="PF00293">
    <property type="entry name" value="NUDIX"/>
    <property type="match status" value="1"/>
</dbReference>
<gene>
    <name evidence="15" type="ORF">AVDCRST_MAG29-743</name>
</gene>
<dbReference type="PANTHER" id="PTHR47707:SF1">
    <property type="entry name" value="NUDIX HYDROLASE FAMILY PROTEIN"/>
    <property type="match status" value="1"/>
</dbReference>
<dbReference type="Pfam" id="PF01636">
    <property type="entry name" value="APH"/>
    <property type="match status" value="1"/>
</dbReference>
<dbReference type="PANTHER" id="PTHR47707">
    <property type="entry name" value="8-OXO-DGTP DIPHOSPHATASE"/>
    <property type="match status" value="1"/>
</dbReference>
<dbReference type="GO" id="GO:0006281">
    <property type="term" value="P:DNA repair"/>
    <property type="evidence" value="ECO:0007669"/>
    <property type="project" value="UniProtKB-KW"/>
</dbReference>
<keyword evidence="9" id="KW-0234">DNA repair</keyword>
<dbReference type="PROSITE" id="PS00893">
    <property type="entry name" value="NUDIX_BOX"/>
    <property type="match status" value="1"/>
</dbReference>
<evidence type="ECO:0000256" key="9">
    <source>
        <dbReference type="ARBA" id="ARBA00023204"/>
    </source>
</evidence>
<comment type="cofactor">
    <cofactor evidence="1">
        <name>Mg(2+)</name>
        <dbReference type="ChEBI" id="CHEBI:18420"/>
    </cofactor>
</comment>
<keyword evidence="5" id="KW-0479">Metal-binding</keyword>
<proteinExistence type="inferred from homology"/>
<evidence type="ECO:0000256" key="2">
    <source>
        <dbReference type="ARBA" id="ARBA00005582"/>
    </source>
</evidence>
<keyword evidence="6" id="KW-0227">DNA damage</keyword>
<dbReference type="InterPro" id="IPR020084">
    <property type="entry name" value="NUDIX_hydrolase_CS"/>
</dbReference>
<keyword evidence="7 12" id="KW-0378">Hydrolase</keyword>
<evidence type="ECO:0000256" key="4">
    <source>
        <dbReference type="ARBA" id="ARBA00022705"/>
    </source>
</evidence>
<evidence type="ECO:0000313" key="15">
    <source>
        <dbReference type="EMBL" id="CAA9326084.1"/>
    </source>
</evidence>
<dbReference type="InterPro" id="IPR002575">
    <property type="entry name" value="Aminoglycoside_PTrfase"/>
</dbReference>
<evidence type="ECO:0000256" key="6">
    <source>
        <dbReference type="ARBA" id="ARBA00022763"/>
    </source>
</evidence>
<dbReference type="InterPro" id="IPR011009">
    <property type="entry name" value="Kinase-like_dom_sf"/>
</dbReference>
<evidence type="ECO:0000256" key="10">
    <source>
        <dbReference type="ARBA" id="ARBA00035861"/>
    </source>
</evidence>
<dbReference type="PRINTS" id="PR00502">
    <property type="entry name" value="NUDIXFAMILY"/>
</dbReference>
<dbReference type="InterPro" id="IPR015797">
    <property type="entry name" value="NUDIX_hydrolase-like_dom_sf"/>
</dbReference>
<dbReference type="CDD" id="cd03425">
    <property type="entry name" value="NUDIX_MutT_NudA_like"/>
    <property type="match status" value="1"/>
</dbReference>
<dbReference type="GO" id="GO:0044715">
    <property type="term" value="F:8-oxo-dGDP phosphatase activity"/>
    <property type="evidence" value="ECO:0007669"/>
    <property type="project" value="TreeGrafter"/>
</dbReference>